<keyword evidence="6" id="KW-0227">DNA damage</keyword>
<keyword evidence="8" id="KW-0460">Magnesium</keyword>
<dbReference type="GO" id="GO:0005634">
    <property type="term" value="C:nucleus"/>
    <property type="evidence" value="ECO:0007669"/>
    <property type="project" value="TreeGrafter"/>
</dbReference>
<dbReference type="GO" id="GO:0048476">
    <property type="term" value="C:Holliday junction resolvase complex"/>
    <property type="evidence" value="ECO:0007669"/>
    <property type="project" value="TreeGrafter"/>
</dbReference>
<reference evidence="12" key="1">
    <citation type="journal article" date="2020" name="Nature">
        <title>Giant virus diversity and host interactions through global metagenomics.</title>
        <authorList>
            <person name="Schulz F."/>
            <person name="Roux S."/>
            <person name="Paez-Espino D."/>
            <person name="Jungbluth S."/>
            <person name="Walsh D.A."/>
            <person name="Denef V.J."/>
            <person name="McMahon K.D."/>
            <person name="Konstantinidis K.T."/>
            <person name="Eloe-Fadrosh E.A."/>
            <person name="Kyrpides N.C."/>
            <person name="Woyke T."/>
        </authorList>
    </citation>
    <scope>NUCLEOTIDE SEQUENCE</scope>
    <source>
        <strain evidence="12">GVMAG-M-3300023184-16</strain>
    </source>
</reference>
<keyword evidence="10" id="KW-0234">DNA repair</keyword>
<dbReference type="InterPro" id="IPR042530">
    <property type="entry name" value="EME1/EME2_C"/>
</dbReference>
<evidence type="ECO:0000256" key="7">
    <source>
        <dbReference type="ARBA" id="ARBA00022801"/>
    </source>
</evidence>
<protein>
    <recommendedName>
        <fullName evidence="11">ERCC4 domain-containing protein</fullName>
    </recommendedName>
</protein>
<name>A0A6C0HU90_9ZZZZ</name>
<organism evidence="12">
    <name type="scientific">viral metagenome</name>
    <dbReference type="NCBI Taxonomy" id="1070528"/>
    <lineage>
        <taxon>unclassified sequences</taxon>
        <taxon>metagenomes</taxon>
        <taxon>organismal metagenomes</taxon>
    </lineage>
</organism>
<evidence type="ECO:0000256" key="5">
    <source>
        <dbReference type="ARBA" id="ARBA00022759"/>
    </source>
</evidence>
<comment type="similarity">
    <text evidence="2">Belongs to the XPF family.</text>
</comment>
<dbReference type="GO" id="GO:0048257">
    <property type="term" value="F:3'-flap endonuclease activity"/>
    <property type="evidence" value="ECO:0007669"/>
    <property type="project" value="TreeGrafter"/>
</dbReference>
<dbReference type="SMART" id="SM00891">
    <property type="entry name" value="ERCC4"/>
    <property type="match status" value="1"/>
</dbReference>
<keyword evidence="9" id="KW-0233">DNA recombination</keyword>
<dbReference type="Gene3D" id="1.10.150.670">
    <property type="entry name" value="Crossover junction endonuclease EME1, DNA-binding domain"/>
    <property type="match status" value="1"/>
</dbReference>
<dbReference type="PANTHER" id="PTHR13451">
    <property type="entry name" value="CLASS II CROSSOVER JUNCTION ENDONUCLEASE MUS81"/>
    <property type="match status" value="1"/>
</dbReference>
<comment type="cofactor">
    <cofactor evidence="1">
        <name>Mg(2+)</name>
        <dbReference type="ChEBI" id="CHEBI:18420"/>
    </cofactor>
</comment>
<dbReference type="GO" id="GO:0031573">
    <property type="term" value="P:mitotic intra-S DNA damage checkpoint signaling"/>
    <property type="evidence" value="ECO:0007669"/>
    <property type="project" value="TreeGrafter"/>
</dbReference>
<evidence type="ECO:0000256" key="10">
    <source>
        <dbReference type="ARBA" id="ARBA00023204"/>
    </source>
</evidence>
<dbReference type="Pfam" id="PF02732">
    <property type="entry name" value="ERCC4"/>
    <property type="match status" value="1"/>
</dbReference>
<dbReference type="InterPro" id="IPR006166">
    <property type="entry name" value="ERCC4_domain"/>
</dbReference>
<dbReference type="GO" id="GO:0000712">
    <property type="term" value="P:resolution of meiotic recombination intermediates"/>
    <property type="evidence" value="ECO:0007669"/>
    <property type="project" value="TreeGrafter"/>
</dbReference>
<dbReference type="AlphaFoldDB" id="A0A6C0HU90"/>
<keyword evidence="7" id="KW-0378">Hydrolase</keyword>
<dbReference type="PANTHER" id="PTHR13451:SF0">
    <property type="entry name" value="CROSSOVER JUNCTION ENDONUCLEASE MUS81"/>
    <property type="match status" value="1"/>
</dbReference>
<evidence type="ECO:0000259" key="11">
    <source>
        <dbReference type="SMART" id="SM00891"/>
    </source>
</evidence>
<evidence type="ECO:0000313" key="12">
    <source>
        <dbReference type="EMBL" id="QHT83960.1"/>
    </source>
</evidence>
<dbReference type="EMBL" id="MN740015">
    <property type="protein sequence ID" value="QHT83960.1"/>
    <property type="molecule type" value="Genomic_DNA"/>
</dbReference>
<dbReference type="InterPro" id="IPR033309">
    <property type="entry name" value="Mus81"/>
</dbReference>
<dbReference type="Gene3D" id="3.40.50.10130">
    <property type="match status" value="1"/>
</dbReference>
<evidence type="ECO:0000256" key="1">
    <source>
        <dbReference type="ARBA" id="ARBA00001946"/>
    </source>
</evidence>
<evidence type="ECO:0000256" key="2">
    <source>
        <dbReference type="ARBA" id="ARBA00010015"/>
    </source>
</evidence>
<proteinExistence type="inferred from homology"/>
<dbReference type="GO" id="GO:0003677">
    <property type="term" value="F:DNA binding"/>
    <property type="evidence" value="ECO:0007669"/>
    <property type="project" value="InterPro"/>
</dbReference>
<dbReference type="InterPro" id="IPR011335">
    <property type="entry name" value="Restrct_endonuc-II-like"/>
</dbReference>
<dbReference type="GO" id="GO:0000727">
    <property type="term" value="P:double-strand break repair via break-induced replication"/>
    <property type="evidence" value="ECO:0007669"/>
    <property type="project" value="TreeGrafter"/>
</dbReference>
<accession>A0A6C0HU90</accession>
<dbReference type="GO" id="GO:0006308">
    <property type="term" value="P:DNA catabolic process"/>
    <property type="evidence" value="ECO:0007669"/>
    <property type="project" value="InterPro"/>
</dbReference>
<dbReference type="SUPFAM" id="SSF52980">
    <property type="entry name" value="Restriction endonuclease-like"/>
    <property type="match status" value="1"/>
</dbReference>
<keyword evidence="3" id="KW-0540">Nuclease</keyword>
<evidence type="ECO:0000256" key="6">
    <source>
        <dbReference type="ARBA" id="ARBA00022763"/>
    </source>
</evidence>
<evidence type="ECO:0000256" key="8">
    <source>
        <dbReference type="ARBA" id="ARBA00022842"/>
    </source>
</evidence>
<evidence type="ECO:0000256" key="9">
    <source>
        <dbReference type="ARBA" id="ARBA00023172"/>
    </source>
</evidence>
<evidence type="ECO:0000256" key="4">
    <source>
        <dbReference type="ARBA" id="ARBA00022723"/>
    </source>
</evidence>
<keyword evidence="4" id="KW-0479">Metal-binding</keyword>
<dbReference type="GO" id="GO:0046872">
    <property type="term" value="F:metal ion binding"/>
    <property type="evidence" value="ECO:0007669"/>
    <property type="project" value="UniProtKB-KW"/>
</dbReference>
<keyword evidence="5" id="KW-0255">Endonuclease</keyword>
<sequence>MRIYIDERERILYEKLLEISAAATVSSPIEIIKKVLVLGDIVLEHSDGETALLIERKSIPDLLASIRDSRYEEQSYRLIHSSGVPRHNIMYLIEGIMNQVTNPKDRVLIYSSMTSLNHYKGFSIFRTASVQETAEWIWQTASKIHRNRLKNVSPYHVPENKQLAAVIERDDTSSPQNICIPVPIHEPLPPPSYSTVVKKVKKDNITPENWMEIALCQIPGISSISAASIVLKFKTLENLIKSLKDDPDCLKGIYTKSTSGERKLSSAVVASIHKYIGTNVI</sequence>
<dbReference type="GO" id="GO:0008821">
    <property type="term" value="F:crossover junction DNA endonuclease activity"/>
    <property type="evidence" value="ECO:0007669"/>
    <property type="project" value="InterPro"/>
</dbReference>
<evidence type="ECO:0000256" key="3">
    <source>
        <dbReference type="ARBA" id="ARBA00022722"/>
    </source>
</evidence>
<feature type="domain" description="ERCC4" evidence="11">
    <location>
        <begin position="2"/>
        <end position="97"/>
    </location>
</feature>